<dbReference type="AlphaFoldDB" id="A0A6J4KKL9"/>
<dbReference type="EMBL" id="CADCTC010000325">
    <property type="protein sequence ID" value="CAA9307436.1"/>
    <property type="molecule type" value="Genomic_DNA"/>
</dbReference>
<protein>
    <recommendedName>
        <fullName evidence="1">Xylose isomerase-like TIM barrel domain-containing protein</fullName>
    </recommendedName>
</protein>
<gene>
    <name evidence="2" type="ORF">AVDCRST_MAG77-6194</name>
</gene>
<organism evidence="2">
    <name type="scientific">uncultured Chloroflexota bacterium</name>
    <dbReference type="NCBI Taxonomy" id="166587"/>
    <lineage>
        <taxon>Bacteria</taxon>
        <taxon>Bacillati</taxon>
        <taxon>Chloroflexota</taxon>
        <taxon>environmental samples</taxon>
    </lineage>
</organism>
<evidence type="ECO:0000313" key="2">
    <source>
        <dbReference type="EMBL" id="CAA9307436.1"/>
    </source>
</evidence>
<dbReference type="InterPro" id="IPR013022">
    <property type="entry name" value="Xyl_isomerase-like_TIM-brl"/>
</dbReference>
<dbReference type="Gene3D" id="3.20.20.150">
    <property type="entry name" value="Divalent-metal-dependent TIM barrel enzymes"/>
    <property type="match status" value="1"/>
</dbReference>
<feature type="domain" description="Xylose isomerase-like TIM barrel" evidence="1">
    <location>
        <begin position="24"/>
        <end position="268"/>
    </location>
</feature>
<sequence>MIDPKKIGHTGITWPTQPVEEKVADTAAAGFTSFETFAHVVEGHAGGAAAFKDLLQRHGLAYSASYCARTYIDPARAEEDIEQVLRWARVSKEAGAEMIVVSCQRREKEHYSPEEYAGLARTFNTLGARIRDELGLRTSLHPHTGTPVETPEEISRVVDALDPRACGFGPDTGQIAQAGGDATEVVSRYAGVVTHVHVKDYGGTPVSKGPDGAVADPTGYVGYVPVGAGVIDFVTMFRTLDRAGYTGWLNVELDGTSRAPRPPREAAQMSYRGLTEAIQQANAG</sequence>
<dbReference type="InterPro" id="IPR050312">
    <property type="entry name" value="IolE/XylAMocC-like"/>
</dbReference>
<dbReference type="PANTHER" id="PTHR12110:SF41">
    <property type="entry name" value="INOSOSE DEHYDRATASE"/>
    <property type="match status" value="1"/>
</dbReference>
<name>A0A6J4KKL9_9CHLR</name>
<evidence type="ECO:0000259" key="1">
    <source>
        <dbReference type="Pfam" id="PF01261"/>
    </source>
</evidence>
<proteinExistence type="predicted"/>
<reference evidence="2" key="1">
    <citation type="submission" date="2020-02" db="EMBL/GenBank/DDBJ databases">
        <authorList>
            <person name="Meier V. D."/>
        </authorList>
    </citation>
    <scope>NUCLEOTIDE SEQUENCE</scope>
    <source>
        <strain evidence="2">AVDCRST_MAG77</strain>
    </source>
</reference>
<dbReference type="PANTHER" id="PTHR12110">
    <property type="entry name" value="HYDROXYPYRUVATE ISOMERASE"/>
    <property type="match status" value="1"/>
</dbReference>
<dbReference type="InterPro" id="IPR036237">
    <property type="entry name" value="Xyl_isomerase-like_sf"/>
</dbReference>
<dbReference type="SUPFAM" id="SSF51658">
    <property type="entry name" value="Xylose isomerase-like"/>
    <property type="match status" value="1"/>
</dbReference>
<dbReference type="Pfam" id="PF01261">
    <property type="entry name" value="AP_endonuc_2"/>
    <property type="match status" value="1"/>
</dbReference>
<accession>A0A6J4KKL9</accession>